<keyword evidence="3" id="KW-0328">Glycosyltransferase</keyword>
<evidence type="ECO:0000256" key="8">
    <source>
        <dbReference type="SAM" id="Phobius"/>
    </source>
</evidence>
<dbReference type="PANTHER" id="PTHR33908:SF3">
    <property type="entry name" value="UNDECAPRENYL PHOSPHATE-ALPHA-4-AMINO-4-DEOXY-L-ARABINOSE ARABINOSYL TRANSFERASE"/>
    <property type="match status" value="1"/>
</dbReference>
<evidence type="ECO:0000313" key="10">
    <source>
        <dbReference type="Proteomes" id="UP001321498"/>
    </source>
</evidence>
<dbReference type="InterPro" id="IPR050297">
    <property type="entry name" value="LipidA_mod_glycosyltrf_83"/>
</dbReference>
<keyword evidence="2" id="KW-1003">Cell membrane</keyword>
<dbReference type="Proteomes" id="UP001321498">
    <property type="component" value="Chromosome"/>
</dbReference>
<keyword evidence="10" id="KW-1185">Reference proteome</keyword>
<evidence type="ECO:0000256" key="2">
    <source>
        <dbReference type="ARBA" id="ARBA00022475"/>
    </source>
</evidence>
<comment type="subcellular location">
    <subcellularLocation>
        <location evidence="1">Cell membrane</location>
        <topology evidence="1">Multi-pass membrane protein</topology>
    </subcellularLocation>
</comment>
<feature type="transmembrane region" description="Helical" evidence="8">
    <location>
        <begin position="64"/>
        <end position="82"/>
    </location>
</feature>
<evidence type="ECO:0000256" key="3">
    <source>
        <dbReference type="ARBA" id="ARBA00022676"/>
    </source>
</evidence>
<feature type="transmembrane region" description="Helical" evidence="8">
    <location>
        <begin position="144"/>
        <end position="162"/>
    </location>
</feature>
<evidence type="ECO:0008006" key="11">
    <source>
        <dbReference type="Google" id="ProtNLM"/>
    </source>
</evidence>
<name>A0ABM8GC42_9MICO</name>
<proteinExistence type="predicted"/>
<evidence type="ECO:0000256" key="4">
    <source>
        <dbReference type="ARBA" id="ARBA00022679"/>
    </source>
</evidence>
<organism evidence="9 10">
    <name type="scientific">Naasia aerilata</name>
    <dbReference type="NCBI Taxonomy" id="1162966"/>
    <lineage>
        <taxon>Bacteria</taxon>
        <taxon>Bacillati</taxon>
        <taxon>Actinomycetota</taxon>
        <taxon>Actinomycetes</taxon>
        <taxon>Micrococcales</taxon>
        <taxon>Microbacteriaceae</taxon>
        <taxon>Naasia</taxon>
    </lineage>
</organism>
<keyword evidence="7 8" id="KW-0472">Membrane</keyword>
<accession>A0ABM8GC42</accession>
<dbReference type="PANTHER" id="PTHR33908">
    <property type="entry name" value="MANNOSYLTRANSFERASE YKCB-RELATED"/>
    <property type="match status" value="1"/>
</dbReference>
<evidence type="ECO:0000256" key="1">
    <source>
        <dbReference type="ARBA" id="ARBA00004651"/>
    </source>
</evidence>
<feature type="transmembrane region" description="Helical" evidence="8">
    <location>
        <begin position="89"/>
        <end position="107"/>
    </location>
</feature>
<reference evidence="10" key="1">
    <citation type="journal article" date="2019" name="Int. J. Syst. Evol. Microbiol.">
        <title>The Global Catalogue of Microorganisms (GCM) 10K type strain sequencing project: providing services to taxonomists for standard genome sequencing and annotation.</title>
        <authorList>
            <consortium name="The Broad Institute Genomics Platform"/>
            <consortium name="The Broad Institute Genome Sequencing Center for Infectious Disease"/>
            <person name="Wu L."/>
            <person name="Ma J."/>
        </authorList>
    </citation>
    <scope>NUCLEOTIDE SEQUENCE [LARGE SCALE GENOMIC DNA]</scope>
    <source>
        <strain evidence="10">NBRC 108725</strain>
    </source>
</reference>
<evidence type="ECO:0000313" key="9">
    <source>
        <dbReference type="EMBL" id="BDZ45801.1"/>
    </source>
</evidence>
<gene>
    <name evidence="9" type="ORF">GCM10025866_17100</name>
</gene>
<evidence type="ECO:0000256" key="5">
    <source>
        <dbReference type="ARBA" id="ARBA00022692"/>
    </source>
</evidence>
<feature type="transmembrane region" description="Helical" evidence="8">
    <location>
        <begin position="182"/>
        <end position="202"/>
    </location>
</feature>
<keyword evidence="4" id="KW-0808">Transferase</keyword>
<dbReference type="EMBL" id="AP027731">
    <property type="protein sequence ID" value="BDZ45801.1"/>
    <property type="molecule type" value="Genomic_DNA"/>
</dbReference>
<evidence type="ECO:0000256" key="6">
    <source>
        <dbReference type="ARBA" id="ARBA00022989"/>
    </source>
</evidence>
<protein>
    <recommendedName>
        <fullName evidence="11">Glycosyltransferase RgtA/B/C/D-like domain-containing protein</fullName>
    </recommendedName>
</protein>
<evidence type="ECO:0000256" key="7">
    <source>
        <dbReference type="ARBA" id="ARBA00023136"/>
    </source>
</evidence>
<sequence length="238" mass="24979">MGNGLGSWVPSYWGDEAASVLSASRPLGSLLAELTRVDAVHGVYYLLLHGWVRLFGTSELATRAPSAIAVGFAVAGTMVLASRLAGTRVALLAGAVCAVLPRLTWAATEVRSYALACVVAVWVSVALVAALQDAGNRRVAWLRYTLGLAAAPYLFLFLGLLVPVHGMFLAGTRAGRGLLRRWLLAVAVALLLAAPIAAVAAGQREQVAFLARRHYLTPPTCSSTSGSAPCRRRSCAGR</sequence>
<keyword evidence="5 8" id="KW-0812">Transmembrane</keyword>
<feature type="transmembrane region" description="Helical" evidence="8">
    <location>
        <begin position="113"/>
        <end position="132"/>
    </location>
</feature>
<dbReference type="RefSeq" id="WP_286279021.1">
    <property type="nucleotide sequence ID" value="NZ_AP027731.1"/>
</dbReference>
<keyword evidence="6 8" id="KW-1133">Transmembrane helix</keyword>